<feature type="transmembrane region" description="Helical" evidence="6">
    <location>
        <begin position="121"/>
        <end position="141"/>
    </location>
</feature>
<dbReference type="PANTHER" id="PTHR37422">
    <property type="entry name" value="TEICHURONIC ACID BIOSYNTHESIS PROTEIN TUAE"/>
    <property type="match status" value="1"/>
</dbReference>
<protein>
    <submittedName>
        <fullName evidence="8">O-antigen ligase family protein</fullName>
    </submittedName>
</protein>
<dbReference type="Pfam" id="PF04932">
    <property type="entry name" value="Wzy_C"/>
    <property type="match status" value="1"/>
</dbReference>
<keyword evidence="9" id="KW-1185">Reference proteome</keyword>
<evidence type="ECO:0000256" key="6">
    <source>
        <dbReference type="SAM" id="Phobius"/>
    </source>
</evidence>
<dbReference type="SUPFAM" id="SSF48452">
    <property type="entry name" value="TPR-like"/>
    <property type="match status" value="1"/>
</dbReference>
<feature type="transmembrane region" description="Helical" evidence="6">
    <location>
        <begin position="305"/>
        <end position="323"/>
    </location>
</feature>
<proteinExistence type="predicted"/>
<evidence type="ECO:0000256" key="3">
    <source>
        <dbReference type="ARBA" id="ARBA00022989"/>
    </source>
</evidence>
<evidence type="ECO:0000313" key="9">
    <source>
        <dbReference type="Proteomes" id="UP001240171"/>
    </source>
</evidence>
<accession>A0ABT9CGV8</accession>
<keyword evidence="5" id="KW-0802">TPR repeat</keyword>
<keyword evidence="8" id="KW-0436">Ligase</keyword>
<reference evidence="8 9" key="1">
    <citation type="submission" date="2023-07" db="EMBL/GenBank/DDBJ databases">
        <title>Paenibacillus sp. JX-17 nov. isolated from soil.</title>
        <authorList>
            <person name="Wan Y."/>
            <person name="Liu B."/>
        </authorList>
    </citation>
    <scope>NUCLEOTIDE SEQUENCE [LARGE SCALE GENOMIC DNA]</scope>
    <source>
        <strain evidence="8 9">JX-17</strain>
    </source>
</reference>
<dbReference type="RefSeq" id="WP_305025040.1">
    <property type="nucleotide sequence ID" value="NZ_JAUQTB010000010.1"/>
</dbReference>
<dbReference type="PROSITE" id="PS51257">
    <property type="entry name" value="PROKAR_LIPOPROTEIN"/>
    <property type="match status" value="1"/>
</dbReference>
<comment type="caution">
    <text evidence="8">The sequence shown here is derived from an EMBL/GenBank/DDBJ whole genome shotgun (WGS) entry which is preliminary data.</text>
</comment>
<evidence type="ECO:0000256" key="2">
    <source>
        <dbReference type="ARBA" id="ARBA00022692"/>
    </source>
</evidence>
<feature type="transmembrane region" description="Helical" evidence="6">
    <location>
        <begin position="274"/>
        <end position="293"/>
    </location>
</feature>
<feature type="repeat" description="TPR" evidence="5">
    <location>
        <begin position="635"/>
        <end position="668"/>
    </location>
</feature>
<feature type="transmembrane region" description="Helical" evidence="6">
    <location>
        <begin position="34"/>
        <end position="52"/>
    </location>
</feature>
<evidence type="ECO:0000256" key="1">
    <source>
        <dbReference type="ARBA" id="ARBA00004141"/>
    </source>
</evidence>
<feature type="transmembrane region" description="Helical" evidence="6">
    <location>
        <begin position="194"/>
        <end position="214"/>
    </location>
</feature>
<dbReference type="InterPro" id="IPR007016">
    <property type="entry name" value="O-antigen_ligase-rel_domated"/>
</dbReference>
<evidence type="ECO:0000256" key="4">
    <source>
        <dbReference type="ARBA" id="ARBA00023136"/>
    </source>
</evidence>
<keyword evidence="4 6" id="KW-0472">Membrane</keyword>
<keyword evidence="3 6" id="KW-1133">Transmembrane helix</keyword>
<evidence type="ECO:0000256" key="5">
    <source>
        <dbReference type="PROSITE-ProRule" id="PRU00339"/>
    </source>
</evidence>
<keyword evidence="2 6" id="KW-0812">Transmembrane</keyword>
<evidence type="ECO:0000313" key="8">
    <source>
        <dbReference type="EMBL" id="MDO7907823.1"/>
    </source>
</evidence>
<feature type="transmembrane region" description="Helical" evidence="6">
    <location>
        <begin position="419"/>
        <end position="441"/>
    </location>
</feature>
<feature type="transmembrane region" description="Helical" evidence="6">
    <location>
        <begin position="549"/>
        <end position="569"/>
    </location>
</feature>
<gene>
    <name evidence="8" type="ORF">Q5741_15535</name>
</gene>
<dbReference type="InterPro" id="IPR019734">
    <property type="entry name" value="TPR_rpt"/>
</dbReference>
<feature type="transmembrane region" description="Helical" evidence="6">
    <location>
        <begin position="335"/>
        <end position="357"/>
    </location>
</feature>
<feature type="transmembrane region" description="Helical" evidence="6">
    <location>
        <begin position="453"/>
        <end position="475"/>
    </location>
</feature>
<comment type="subcellular location">
    <subcellularLocation>
        <location evidence="1">Membrane</location>
        <topology evidence="1">Multi-pass membrane protein</topology>
    </subcellularLocation>
</comment>
<dbReference type="PROSITE" id="PS50005">
    <property type="entry name" value="TPR"/>
    <property type="match status" value="1"/>
</dbReference>
<dbReference type="Proteomes" id="UP001240171">
    <property type="component" value="Unassembled WGS sequence"/>
</dbReference>
<dbReference type="PANTHER" id="PTHR37422:SF13">
    <property type="entry name" value="LIPOPOLYSACCHARIDE BIOSYNTHESIS PROTEIN PA4999-RELATED"/>
    <property type="match status" value="1"/>
</dbReference>
<name>A0ABT9CGV8_9BACL</name>
<dbReference type="Gene3D" id="1.25.40.10">
    <property type="entry name" value="Tetratricopeptide repeat domain"/>
    <property type="match status" value="1"/>
</dbReference>
<dbReference type="InterPro" id="IPR051533">
    <property type="entry name" value="WaaL-like"/>
</dbReference>
<dbReference type="GO" id="GO:0016874">
    <property type="term" value="F:ligase activity"/>
    <property type="evidence" value="ECO:0007669"/>
    <property type="project" value="UniProtKB-KW"/>
</dbReference>
<feature type="transmembrane region" description="Helical" evidence="6">
    <location>
        <begin position="153"/>
        <end position="174"/>
    </location>
</feature>
<evidence type="ECO:0000259" key="7">
    <source>
        <dbReference type="Pfam" id="PF04932"/>
    </source>
</evidence>
<feature type="domain" description="O-antigen ligase-related" evidence="7">
    <location>
        <begin position="311"/>
        <end position="431"/>
    </location>
</feature>
<feature type="transmembrane region" description="Helical" evidence="6">
    <location>
        <begin position="7"/>
        <end position="28"/>
    </location>
</feature>
<feature type="transmembrane region" description="Helical" evidence="6">
    <location>
        <begin position="89"/>
        <end position="109"/>
    </location>
</feature>
<dbReference type="EMBL" id="JAUQTB010000010">
    <property type="protein sequence ID" value="MDO7907823.1"/>
    <property type="molecule type" value="Genomic_DNA"/>
</dbReference>
<dbReference type="InterPro" id="IPR011990">
    <property type="entry name" value="TPR-like_helical_dom_sf"/>
</dbReference>
<sequence length="752" mass="81213">MLQKEIHWIGALWLVSLAGACLGCGLFFTHHIYISSFSWSISWLMILLLPLLRSWSRSRAGHLMIPSAAYRYTAPSQDKIRGAVHMLEGGPLLLLPLAMAACYTIGFFSVSRNLQASLDELLRWLLYTAAAGIACALARTGTGRRWLHAGWQAAGWLLVLSALFAAYGIVPLPYAVLRSQDPELSAAGARLAGLLQYPNALGAAAAMFGLERLFAAARVWAALPAAGPRLLGAVLPLPPACAVLLLSESRGALLAAGFAAAAGLALQRRGLRGPLLLCAAAPLAGGALIYRQLAEAQLASSGPGLLAAVGLWAAAVLGVLLPAQRLRRRVGRARPAAALLIVAAAAIVAAGAILPVMQDRLAGRISTASARMLMYRDAAELVQASPWLGSGGDTWRTGFHAVQSQPYAGAEVHSGFLDILLDTGAVGLVLVVLCLMGLAGVMWRHAQELLPPLLVWVLHGAVDFDWSYGLFWLLLLNLGAMAYGRRQEERQEVNDYGVTFADEHARACPSADGRVPQRAGERKSTSDAGVSVILPEAADERHAEQAASLVHFTGIFNLLLAGTVMLLSLHGFMSERLMHLASEEGIGENRTALLQQAARWSPYRLDLRIEWSRQLPAPAALEVLSVFRPYVPSQRTLFMELGQLAVKLGHHEEAASYFQQALSLDRYNQHSYDSLLRALAASAEHQLRLGREEAARKTAQAGLKVYETYRQLAEMAGKNSVRNDRRFKVSQEGRQLGEQLVVMVESLTRNHP</sequence>
<organism evidence="8 9">
    <name type="scientific">Paenibacillus lacisoli</name>
    <dbReference type="NCBI Taxonomy" id="3064525"/>
    <lineage>
        <taxon>Bacteria</taxon>
        <taxon>Bacillati</taxon>
        <taxon>Bacillota</taxon>
        <taxon>Bacilli</taxon>
        <taxon>Bacillales</taxon>
        <taxon>Paenibacillaceae</taxon>
        <taxon>Paenibacillus</taxon>
    </lineage>
</organism>